<feature type="chain" id="PRO_5021788284" description="DUF2987 domain-containing protein" evidence="1">
    <location>
        <begin position="21"/>
        <end position="238"/>
    </location>
</feature>
<protein>
    <recommendedName>
        <fullName evidence="4">DUF2987 domain-containing protein</fullName>
    </recommendedName>
</protein>
<evidence type="ECO:0000313" key="3">
    <source>
        <dbReference type="Proteomes" id="UP000321405"/>
    </source>
</evidence>
<feature type="signal peptide" evidence="1">
    <location>
        <begin position="1"/>
        <end position="20"/>
    </location>
</feature>
<gene>
    <name evidence="2" type="ORF">SSA02_07550</name>
</gene>
<reference evidence="2 3" key="1">
    <citation type="submission" date="2019-07" db="EMBL/GenBank/DDBJ databases">
        <title>Whole genome shotgun sequence of Swaminathania salitolerans NBRC 104436.</title>
        <authorList>
            <person name="Hosoyama A."/>
            <person name="Uohara A."/>
            <person name="Ohji S."/>
            <person name="Ichikawa N."/>
        </authorList>
    </citation>
    <scope>NUCLEOTIDE SEQUENCE [LARGE SCALE GENOMIC DNA]</scope>
    <source>
        <strain evidence="2 3">NBRC 104436</strain>
    </source>
</reference>
<dbReference type="Proteomes" id="UP000321405">
    <property type="component" value="Unassembled WGS sequence"/>
</dbReference>
<keyword evidence="1" id="KW-0732">Signal</keyword>
<dbReference type="RefSeq" id="WP_147092517.1">
    <property type="nucleotide sequence ID" value="NZ_BJVC01000001.1"/>
</dbReference>
<comment type="caution">
    <text evidence="2">The sequence shown here is derived from an EMBL/GenBank/DDBJ whole genome shotgun (WGS) entry which is preliminary data.</text>
</comment>
<name>A0A511BNF4_9PROT</name>
<organism evidence="2 3">
    <name type="scientific">Swaminathania salitolerans</name>
    <dbReference type="NCBI Taxonomy" id="182838"/>
    <lineage>
        <taxon>Bacteria</taxon>
        <taxon>Pseudomonadati</taxon>
        <taxon>Pseudomonadota</taxon>
        <taxon>Alphaproteobacteria</taxon>
        <taxon>Acetobacterales</taxon>
        <taxon>Acetobacteraceae</taxon>
        <taxon>Swaminathania</taxon>
    </lineage>
</organism>
<sequence>MRKEFVLLSGLFAFSLPAWAEDVDVRAHYTETAVSNLDRMLAVYEAIETDHGQPTGMKLTVCGTITPGDKPVGDAHLYLAAEGGHVAITRQGDCRIAVPEQQSLRAQNPSVMAALSPGETIVFSGQVELPLAPQERLPVSELRKWAHKLDDRISEKAGFIASAFVPDTRKAVIVVGTGTSLSIENGGRSRPLVINKGSESYLYTLDLRSLKPDATLVSDRPISKVSLEVPVPLGEWKR</sequence>
<evidence type="ECO:0008006" key="4">
    <source>
        <dbReference type="Google" id="ProtNLM"/>
    </source>
</evidence>
<evidence type="ECO:0000313" key="2">
    <source>
        <dbReference type="EMBL" id="GEL01592.1"/>
    </source>
</evidence>
<keyword evidence="3" id="KW-1185">Reference proteome</keyword>
<evidence type="ECO:0000256" key="1">
    <source>
        <dbReference type="SAM" id="SignalP"/>
    </source>
</evidence>
<dbReference type="EMBL" id="BJVC01000001">
    <property type="protein sequence ID" value="GEL01592.1"/>
    <property type="molecule type" value="Genomic_DNA"/>
</dbReference>
<proteinExistence type="predicted"/>
<dbReference type="AlphaFoldDB" id="A0A511BNF4"/>
<accession>A0A511BNF4</accession>